<reference evidence="2 3" key="1">
    <citation type="journal article" date="2019" name="Int. J. Syst. Evol. Microbiol.">
        <title>Lactobacillus salitolerans sp. nov., a novel lactic acid bacterium isolated from spent mushroom substrates.</title>
        <authorList>
            <person name="Tohno M."/>
            <person name="Tanizawa Y."/>
            <person name="Kojima Y."/>
            <person name="Sakamoto M."/>
            <person name="Nakamura Y."/>
            <person name="Ohkuma M."/>
            <person name="Kobayashi H."/>
        </authorList>
    </citation>
    <scope>NUCLEOTIDE SEQUENCE [LARGE SCALE GENOMIC DNA]</scope>
    <source>
        <strain evidence="2 3">YK43</strain>
    </source>
</reference>
<dbReference type="OrthoDB" id="2136191at2"/>
<evidence type="ECO:0000313" key="2">
    <source>
        <dbReference type="EMBL" id="GBG93713.1"/>
    </source>
</evidence>
<proteinExistence type="predicted"/>
<sequence>MRKQPPELQFLDILSQRTKLTAEEQRKLTVLRRGYQGEVELDQLVELFYPHPEMIMDDLTLSYSGQIVQIDKLLAVEQTLFVIDCKNYHGNYDFKNGSWFRNNKVLPHNILDQLDRACDTVLRIFQDNGVLLNVQGVIFFSDPNANISFQQPSKHLVKFCGEMVPWLKQIEHNATQGPQSLGWKRVLQNYRIPALFPEYDCDEQRFVQKGLCCPRCFHFKWQEQRFSFICSTCGFVEIKEIGYVRTICDYGVLHFTKDIQRQHVYMFLGPDYKETYLKLMLRQHFIPGKRGHYLNQKEKFDYWFADQTDYFARVQQRIDWHK</sequence>
<dbReference type="PROSITE" id="PS50965">
    <property type="entry name" value="NERD"/>
    <property type="match status" value="1"/>
</dbReference>
<evidence type="ECO:0000313" key="3">
    <source>
        <dbReference type="Proteomes" id="UP000286848"/>
    </source>
</evidence>
<keyword evidence="3" id="KW-1185">Reference proteome</keyword>
<name>A0A401IQC0_9LACO</name>
<dbReference type="RefSeq" id="WP_158609165.1">
    <property type="nucleotide sequence ID" value="NZ_BFFP01000002.1"/>
</dbReference>
<feature type="domain" description="NERD" evidence="1">
    <location>
        <begin position="33"/>
        <end position="147"/>
    </location>
</feature>
<organism evidence="2 3">
    <name type="scientific">Ligilactobacillus salitolerans</name>
    <dbReference type="NCBI Taxonomy" id="1808352"/>
    <lineage>
        <taxon>Bacteria</taxon>
        <taxon>Bacillati</taxon>
        <taxon>Bacillota</taxon>
        <taxon>Bacilli</taxon>
        <taxon>Lactobacillales</taxon>
        <taxon>Lactobacillaceae</taxon>
        <taxon>Ligilactobacillus</taxon>
    </lineage>
</organism>
<evidence type="ECO:0000259" key="1">
    <source>
        <dbReference type="PROSITE" id="PS50965"/>
    </source>
</evidence>
<dbReference type="InterPro" id="IPR011528">
    <property type="entry name" value="NERD"/>
</dbReference>
<dbReference type="Proteomes" id="UP000286848">
    <property type="component" value="Unassembled WGS sequence"/>
</dbReference>
<dbReference type="Pfam" id="PF08378">
    <property type="entry name" value="NERD"/>
    <property type="match status" value="1"/>
</dbReference>
<dbReference type="AlphaFoldDB" id="A0A401IQC0"/>
<gene>
    <name evidence="2" type="ORF">LFYK43_01720</name>
</gene>
<protein>
    <recommendedName>
        <fullName evidence="1">NERD domain-containing protein</fullName>
    </recommendedName>
</protein>
<comment type="caution">
    <text evidence="2">The sequence shown here is derived from an EMBL/GenBank/DDBJ whole genome shotgun (WGS) entry which is preliminary data.</text>
</comment>
<accession>A0A401IQC0</accession>
<dbReference type="EMBL" id="BFFP01000002">
    <property type="protein sequence ID" value="GBG93713.1"/>
    <property type="molecule type" value="Genomic_DNA"/>
</dbReference>